<feature type="repeat" description="WD" evidence="4">
    <location>
        <begin position="820"/>
        <end position="861"/>
    </location>
</feature>
<dbReference type="InterPro" id="IPR027417">
    <property type="entry name" value="P-loop_NTPase"/>
</dbReference>
<dbReference type="InterPro" id="IPR015943">
    <property type="entry name" value="WD40/YVTN_repeat-like_dom_sf"/>
</dbReference>
<organism evidence="7 8">
    <name type="scientific">Solihabitans fulvus</name>
    <dbReference type="NCBI Taxonomy" id="1892852"/>
    <lineage>
        <taxon>Bacteria</taxon>
        <taxon>Bacillati</taxon>
        <taxon>Actinomycetota</taxon>
        <taxon>Actinomycetes</taxon>
        <taxon>Pseudonocardiales</taxon>
        <taxon>Pseudonocardiaceae</taxon>
        <taxon>Solihabitans</taxon>
    </lineage>
</organism>
<evidence type="ECO:0000259" key="6">
    <source>
        <dbReference type="SMART" id="SM00530"/>
    </source>
</evidence>
<dbReference type="PRINTS" id="PR00320">
    <property type="entry name" value="GPROTEINBRPT"/>
</dbReference>
<feature type="repeat" description="WD" evidence="4">
    <location>
        <begin position="775"/>
        <end position="809"/>
    </location>
</feature>
<feature type="repeat" description="WD" evidence="4">
    <location>
        <begin position="1126"/>
        <end position="1167"/>
    </location>
</feature>
<dbReference type="SUPFAM" id="SSF52540">
    <property type="entry name" value="P-loop containing nucleoside triphosphate hydrolases"/>
    <property type="match status" value="1"/>
</dbReference>
<feature type="repeat" description="WD" evidence="4">
    <location>
        <begin position="739"/>
        <end position="763"/>
    </location>
</feature>
<evidence type="ECO:0000256" key="5">
    <source>
        <dbReference type="SAM" id="Phobius"/>
    </source>
</evidence>
<comment type="caution">
    <text evidence="7">The sequence shown here is derived from an EMBL/GenBank/DDBJ whole genome shotgun (WGS) entry which is preliminary data.</text>
</comment>
<dbReference type="PANTHER" id="PTHR19849:SF0">
    <property type="entry name" value="PHOSPHOLIPASE A-2-ACTIVATING PROTEIN"/>
    <property type="match status" value="1"/>
</dbReference>
<keyword evidence="5" id="KW-0812">Transmembrane</keyword>
<feature type="repeat" description="WD" evidence="4">
    <location>
        <begin position="865"/>
        <end position="905"/>
    </location>
</feature>
<evidence type="ECO:0000256" key="2">
    <source>
        <dbReference type="ARBA" id="ARBA00022574"/>
    </source>
</evidence>
<dbReference type="Pfam" id="PF00400">
    <property type="entry name" value="WD40"/>
    <property type="match status" value="13"/>
</dbReference>
<dbReference type="InterPro" id="IPR019775">
    <property type="entry name" value="WD40_repeat_CS"/>
</dbReference>
<feature type="domain" description="HTH cro/C1-type" evidence="6">
    <location>
        <begin position="32"/>
        <end position="88"/>
    </location>
</feature>
<dbReference type="SMART" id="SM00530">
    <property type="entry name" value="HTH_XRE"/>
    <property type="match status" value="1"/>
</dbReference>
<dbReference type="InterPro" id="IPR020472">
    <property type="entry name" value="WD40_PAC1"/>
</dbReference>
<dbReference type="Proteomes" id="UP000323454">
    <property type="component" value="Unassembled WGS sequence"/>
</dbReference>
<dbReference type="EMBL" id="VUOB01000009">
    <property type="protein sequence ID" value="KAA2265116.1"/>
    <property type="molecule type" value="Genomic_DNA"/>
</dbReference>
<keyword evidence="2 4" id="KW-0853">WD repeat</keyword>
<evidence type="ECO:0000256" key="4">
    <source>
        <dbReference type="PROSITE-ProRule" id="PRU00221"/>
    </source>
</evidence>
<dbReference type="InterPro" id="IPR049052">
    <property type="entry name" value="nSTAND1"/>
</dbReference>
<feature type="transmembrane region" description="Helical" evidence="5">
    <location>
        <begin position="555"/>
        <end position="574"/>
    </location>
</feature>
<dbReference type="PROSITE" id="PS50082">
    <property type="entry name" value="WD_REPEATS_2"/>
    <property type="match status" value="13"/>
</dbReference>
<dbReference type="GO" id="GO:0043161">
    <property type="term" value="P:proteasome-mediated ubiquitin-dependent protein catabolic process"/>
    <property type="evidence" value="ECO:0007669"/>
    <property type="project" value="TreeGrafter"/>
</dbReference>
<evidence type="ECO:0000256" key="1">
    <source>
        <dbReference type="ARBA" id="ARBA00022490"/>
    </source>
</evidence>
<dbReference type="PANTHER" id="PTHR19849">
    <property type="entry name" value="PHOSPHOLIPASE A-2-ACTIVATING PROTEIN"/>
    <property type="match status" value="1"/>
</dbReference>
<feature type="repeat" description="WD" evidence="4">
    <location>
        <begin position="1036"/>
        <end position="1077"/>
    </location>
</feature>
<dbReference type="SMART" id="SM00320">
    <property type="entry name" value="WD40"/>
    <property type="match status" value="14"/>
</dbReference>
<protein>
    <recommendedName>
        <fullName evidence="6">HTH cro/C1-type domain-containing protein</fullName>
    </recommendedName>
</protein>
<feature type="repeat" description="WD" evidence="4">
    <location>
        <begin position="1081"/>
        <end position="1116"/>
    </location>
</feature>
<keyword evidence="8" id="KW-1185">Reference proteome</keyword>
<feature type="repeat" description="WD" evidence="4">
    <location>
        <begin position="1216"/>
        <end position="1248"/>
    </location>
</feature>
<dbReference type="InterPro" id="IPR001387">
    <property type="entry name" value="Cro/C1-type_HTH"/>
</dbReference>
<dbReference type="PROSITE" id="PS50294">
    <property type="entry name" value="WD_REPEATS_REGION"/>
    <property type="match status" value="12"/>
</dbReference>
<dbReference type="GO" id="GO:0043130">
    <property type="term" value="F:ubiquitin binding"/>
    <property type="evidence" value="ECO:0007669"/>
    <property type="project" value="TreeGrafter"/>
</dbReference>
<evidence type="ECO:0000313" key="8">
    <source>
        <dbReference type="Proteomes" id="UP000323454"/>
    </source>
</evidence>
<dbReference type="CDD" id="cd00093">
    <property type="entry name" value="HTH_XRE"/>
    <property type="match status" value="1"/>
</dbReference>
<proteinExistence type="predicted"/>
<dbReference type="Gene3D" id="2.130.10.10">
    <property type="entry name" value="YVTN repeat-like/Quinoprotein amine dehydrogenase"/>
    <property type="match status" value="4"/>
</dbReference>
<dbReference type="InterPro" id="IPR036322">
    <property type="entry name" value="WD40_repeat_dom_sf"/>
</dbReference>
<name>A0A5B2XP30_9PSEU</name>
<reference evidence="7 8" key="2">
    <citation type="submission" date="2019-09" db="EMBL/GenBank/DDBJ databases">
        <authorList>
            <person name="Jin C."/>
        </authorList>
    </citation>
    <scope>NUCLEOTIDE SEQUENCE [LARGE SCALE GENOMIC DNA]</scope>
    <source>
        <strain evidence="7 8">AN110305</strain>
    </source>
</reference>
<dbReference type="OrthoDB" id="192618at2"/>
<reference evidence="7 8" key="1">
    <citation type="submission" date="2019-09" db="EMBL/GenBank/DDBJ databases">
        <title>Goodfellowia gen. nov., a new genus of the Pseudonocardineae related to Actinoalloteichus, containing Goodfellowia coeruleoviolacea gen. nov., comb. nov. gen. nov., comb. nov.</title>
        <authorList>
            <person name="Labeda D."/>
        </authorList>
    </citation>
    <scope>NUCLEOTIDE SEQUENCE [LARGE SCALE GENOMIC DNA]</scope>
    <source>
        <strain evidence="7 8">AN110305</strain>
    </source>
</reference>
<dbReference type="PROSITE" id="PS00678">
    <property type="entry name" value="WD_REPEATS_1"/>
    <property type="match status" value="7"/>
</dbReference>
<feature type="repeat" description="WD" evidence="4">
    <location>
        <begin position="909"/>
        <end position="939"/>
    </location>
</feature>
<evidence type="ECO:0000313" key="7">
    <source>
        <dbReference type="EMBL" id="KAA2265116.1"/>
    </source>
</evidence>
<feature type="repeat" description="WD" evidence="4">
    <location>
        <begin position="946"/>
        <end position="979"/>
    </location>
</feature>
<feature type="repeat" description="WD" evidence="4">
    <location>
        <begin position="639"/>
        <end position="671"/>
    </location>
</feature>
<keyword evidence="1" id="KW-0963">Cytoplasm</keyword>
<dbReference type="Pfam" id="PF20703">
    <property type="entry name" value="nSTAND1"/>
    <property type="match status" value="1"/>
</dbReference>
<dbReference type="GO" id="GO:0005737">
    <property type="term" value="C:cytoplasm"/>
    <property type="evidence" value="ECO:0007669"/>
    <property type="project" value="TreeGrafter"/>
</dbReference>
<dbReference type="InterPro" id="IPR001680">
    <property type="entry name" value="WD40_rpt"/>
</dbReference>
<evidence type="ECO:0000256" key="3">
    <source>
        <dbReference type="ARBA" id="ARBA00022737"/>
    </source>
</evidence>
<sequence length="1288" mass="138351">MSEQCRSEVIVVPRRERPLDAGDDAVVRFAGELRSLREKAGGPTYRELSKRAHYSVTALSEAANGRRLPSLAVTLAYVTACGGDAEAWETTWRSVAAESTEPPDQQDTTAAPYVGLAAFQSTDADRFFGRERLVEELSERVCRHRFLGVFGASGSGKSSVLRAGLLARAGSTGLSGRGAQPALVFTPGPHPVEECAVHFAALTGESATALRAEFATDRNSLHLRIRQALAARHTDEDLLLVVDQFEEVFTLCQDRDERAAFVAVLVTAATAATSRVRVVLGVRADFYGHCGEHPALVEALRDAQVLVGPLTTDELRNAISRPAARAGCTVETSLVARLVADAAGQPAVLPLVSHALLETWRRRRGVTLSVAGYEEAGGIQHAIARSAEDVYTGLEAAEQRVARLVLLRLVAIGDGTEDTRRRVERRELDTVATNAGAVVEKLTRARLLTVDQDSVEIVHEALIRRWPRLHRWLAEDRNGLRVHRQLTEASVGWRSLGWDPGALYRGVRLAVAQDWAAANDDALTGLERRFLAASLAARATERATERRRTRRLRQLVGLLGVLLVMTGATTWYAVRARQAANAGRDTALSRTVAGDAAALRVTNPALAAQLSLAAYRLAPTAVARDSLLSTFSAPYATRLTGHTAPVTSVSISAGGQLLASADSDGTARLWDCADPNRTVEVARLDGAGSMVVISPKGNLLATVGGDTSSLWNVTDPRHPRKVANLPGHRDDRFGPRTISAAFDRDGRVLATTGTDNLARLWDVVDLEHPEELGSLVGHTNDVESVAFNPDRRTVATGSRDRTVRLWDIEDLTHPRLISVIADHTNTVTSVAFSSDGSRLATAARDHTARLWDVATRDRPQQLAVLAGHSDIVTSVTFVDQQTVATGSSDDTARLWDVTDPRHAHQIDTLTGHIDAVTAVTFNLSKQILATASSDRTIRLTYLPGPLSSHASAVTSVAFSQDGRALATASEDMTARLWDITVAHHFREITTAVGHTDAVSSVAFGPGGRLMATGGADRTARLWNTSDPAHLRQTVIPTGHTDRITAVAVSLDGRLLATASADATVRLWDITNPDTPRLTVILDEHTETVTSVAFSADGHLLATGSGDHTARLWDISSPGVGTTIATLTPHTNTVTAVAFSADGHLLATGSDDHTARLWDTTDPHAPRELGAAVGHGDSVRSVAFSPNGRTLATGSADHTARLWDVGDPVHPLVTAILTGHADTVRSVAFGRDGHTLATGSDDHTARLWDTDIERVAGHVCEIAHPRITREEWDRYFPGLPYQPPCRPDR</sequence>
<keyword evidence="5" id="KW-1133">Transmembrane helix</keyword>
<keyword evidence="3" id="KW-0677">Repeat</keyword>
<gene>
    <name evidence="7" type="ORF">F0L68_05505</name>
</gene>
<dbReference type="GO" id="GO:0010992">
    <property type="term" value="P:ubiquitin recycling"/>
    <property type="evidence" value="ECO:0007669"/>
    <property type="project" value="TreeGrafter"/>
</dbReference>
<dbReference type="CDD" id="cd00200">
    <property type="entry name" value="WD40"/>
    <property type="match status" value="2"/>
</dbReference>
<keyword evidence="5" id="KW-0472">Membrane</keyword>
<accession>A0A5B2XP30</accession>
<feature type="repeat" description="WD" evidence="4">
    <location>
        <begin position="991"/>
        <end position="1032"/>
    </location>
</feature>
<feature type="repeat" description="WD" evidence="4">
    <location>
        <begin position="1171"/>
        <end position="1204"/>
    </location>
</feature>
<dbReference type="SUPFAM" id="SSF50978">
    <property type="entry name" value="WD40 repeat-like"/>
    <property type="match status" value="2"/>
</dbReference>